<feature type="transmembrane region" description="Helical" evidence="2">
    <location>
        <begin position="59"/>
        <end position="79"/>
    </location>
</feature>
<organism evidence="3 4">
    <name type="scientific">Candidatus Enterococcus moelleringii</name>
    <dbReference type="NCBI Taxonomy" id="2815325"/>
    <lineage>
        <taxon>Bacteria</taxon>
        <taxon>Bacillati</taxon>
        <taxon>Bacillota</taxon>
        <taxon>Bacilli</taxon>
        <taxon>Lactobacillales</taxon>
        <taxon>Enterococcaceae</taxon>
        <taxon>Enterococcus</taxon>
    </lineage>
</organism>
<keyword evidence="2" id="KW-0812">Transmembrane</keyword>
<gene>
    <name evidence="3" type="ORF">JZO70_21310</name>
</gene>
<protein>
    <submittedName>
        <fullName evidence="3">Uncharacterized protein</fullName>
    </submittedName>
</protein>
<evidence type="ECO:0000313" key="4">
    <source>
        <dbReference type="Proteomes" id="UP000664601"/>
    </source>
</evidence>
<reference evidence="3 4" key="1">
    <citation type="submission" date="2021-03" db="EMBL/GenBank/DDBJ databases">
        <title>Enterococcal diversity collection.</title>
        <authorList>
            <person name="Gilmore M.S."/>
            <person name="Schwartzman J."/>
            <person name="Van Tyne D."/>
            <person name="Martin M."/>
            <person name="Earl A.M."/>
            <person name="Manson A.L."/>
            <person name="Straub T."/>
            <person name="Salamzade R."/>
            <person name="Saavedra J."/>
            <person name="Lebreton F."/>
            <person name="Prichula J."/>
            <person name="Schaufler K."/>
            <person name="Gaca A."/>
            <person name="Sgardioli B."/>
            <person name="Wagenaar J."/>
            <person name="Strong T."/>
        </authorList>
    </citation>
    <scope>NUCLEOTIDE SEQUENCE [LARGE SCALE GENOMIC DNA]</scope>
    <source>
        <strain evidence="3 4">669A</strain>
    </source>
</reference>
<proteinExistence type="predicted"/>
<accession>A0ABS3LGG5</accession>
<sequence length="171" mass="19272">MGTISSFYTNGMSQSMSIIANVFTLFSLYAIVSSFIFLFKQIRNENDELVKKITVNAMAMSFVLVLLLHIAQMVIRYTIAVRTGNDYSFVIRPGLYISTLDVNSPHLESYGVDLGIFASCLLISRWRYRTWSLKESIAALRMDMPKREQQKKSSGGPTTNDDGHQKGKAQP</sequence>
<feature type="transmembrane region" description="Helical" evidence="2">
    <location>
        <begin position="18"/>
        <end position="39"/>
    </location>
</feature>
<evidence type="ECO:0000256" key="1">
    <source>
        <dbReference type="SAM" id="MobiDB-lite"/>
    </source>
</evidence>
<dbReference type="EMBL" id="JAFREM010000041">
    <property type="protein sequence ID" value="MBO1308726.1"/>
    <property type="molecule type" value="Genomic_DNA"/>
</dbReference>
<dbReference type="Proteomes" id="UP000664601">
    <property type="component" value="Unassembled WGS sequence"/>
</dbReference>
<evidence type="ECO:0000313" key="3">
    <source>
        <dbReference type="EMBL" id="MBO1308726.1"/>
    </source>
</evidence>
<feature type="region of interest" description="Disordered" evidence="1">
    <location>
        <begin position="143"/>
        <end position="171"/>
    </location>
</feature>
<keyword evidence="2" id="KW-0472">Membrane</keyword>
<name>A0ABS3LGG5_9ENTE</name>
<comment type="caution">
    <text evidence="3">The sequence shown here is derived from an EMBL/GenBank/DDBJ whole genome shotgun (WGS) entry which is preliminary data.</text>
</comment>
<keyword evidence="2" id="KW-1133">Transmembrane helix</keyword>
<keyword evidence="4" id="KW-1185">Reference proteome</keyword>
<evidence type="ECO:0000256" key="2">
    <source>
        <dbReference type="SAM" id="Phobius"/>
    </source>
</evidence>
<dbReference type="RefSeq" id="WP_207675715.1">
    <property type="nucleotide sequence ID" value="NZ_JAFREM010000041.1"/>
</dbReference>